<dbReference type="Gene3D" id="3.40.50.2300">
    <property type="match status" value="1"/>
</dbReference>
<dbReference type="SUPFAM" id="SSF52172">
    <property type="entry name" value="CheY-like"/>
    <property type="match status" value="1"/>
</dbReference>
<gene>
    <name evidence="7" type="ORF">F8M41_019914</name>
</gene>
<dbReference type="InterPro" id="IPR001789">
    <property type="entry name" value="Sig_transdc_resp-reg_receiver"/>
</dbReference>
<dbReference type="AlphaFoldDB" id="A0A8H4B1Z6"/>
<feature type="transmembrane region" description="Helical" evidence="5">
    <location>
        <begin position="198"/>
        <end position="218"/>
    </location>
</feature>
<dbReference type="CDD" id="cd17546">
    <property type="entry name" value="REC_hyHK_CKI1_RcsC-like"/>
    <property type="match status" value="1"/>
</dbReference>
<dbReference type="PANTHER" id="PTHR45339:SF1">
    <property type="entry name" value="HYBRID SIGNAL TRANSDUCTION HISTIDINE KINASE J"/>
    <property type="match status" value="1"/>
</dbReference>
<comment type="caution">
    <text evidence="7">The sequence shown here is derived from an EMBL/GenBank/DDBJ whole genome shotgun (WGS) entry which is preliminary data.</text>
</comment>
<feature type="transmembrane region" description="Helical" evidence="5">
    <location>
        <begin position="88"/>
        <end position="107"/>
    </location>
</feature>
<dbReference type="FunFam" id="3.40.50.2300:FF:000146">
    <property type="entry name" value="Putative two-component response regulator SSK1p"/>
    <property type="match status" value="1"/>
</dbReference>
<dbReference type="GO" id="GO:0000156">
    <property type="term" value="F:phosphorelay response regulator activity"/>
    <property type="evidence" value="ECO:0007669"/>
    <property type="project" value="UniProtKB-ARBA"/>
</dbReference>
<dbReference type="SMART" id="SM00448">
    <property type="entry name" value="REC"/>
    <property type="match status" value="1"/>
</dbReference>
<keyword evidence="1 3" id="KW-0597">Phosphoprotein</keyword>
<keyword evidence="8" id="KW-1185">Reference proteome</keyword>
<feature type="compositionally biased region" description="Low complexity" evidence="4">
    <location>
        <begin position="808"/>
        <end position="819"/>
    </location>
</feature>
<evidence type="ECO:0000313" key="7">
    <source>
        <dbReference type="EMBL" id="KAF0553854.1"/>
    </source>
</evidence>
<feature type="domain" description="Response regulatory" evidence="6">
    <location>
        <begin position="944"/>
        <end position="1097"/>
    </location>
</feature>
<evidence type="ECO:0000256" key="5">
    <source>
        <dbReference type="SAM" id="Phobius"/>
    </source>
</evidence>
<dbReference type="OrthoDB" id="21225at2759"/>
<dbReference type="Proteomes" id="UP000439903">
    <property type="component" value="Unassembled WGS sequence"/>
</dbReference>
<feature type="region of interest" description="Disordered" evidence="4">
    <location>
        <begin position="885"/>
        <end position="921"/>
    </location>
</feature>
<feature type="modified residue" description="4-aspartylphosphate" evidence="3">
    <location>
        <position position="993"/>
    </location>
</feature>
<evidence type="ECO:0000313" key="8">
    <source>
        <dbReference type="Proteomes" id="UP000439903"/>
    </source>
</evidence>
<feature type="compositionally biased region" description="Low complexity" evidence="4">
    <location>
        <begin position="1025"/>
        <end position="1041"/>
    </location>
</feature>
<feature type="transmembrane region" description="Helical" evidence="5">
    <location>
        <begin position="113"/>
        <end position="139"/>
    </location>
</feature>
<dbReference type="PANTHER" id="PTHR45339">
    <property type="entry name" value="HYBRID SIGNAL TRANSDUCTION HISTIDINE KINASE J"/>
    <property type="match status" value="1"/>
</dbReference>
<name>A0A8H4B1Z6_GIGMA</name>
<reference evidence="7 8" key="1">
    <citation type="journal article" date="2019" name="Environ. Microbiol.">
        <title>At the nexus of three kingdoms: the genome of the mycorrhizal fungus Gigaspora margarita provides insights into plant, endobacterial and fungal interactions.</title>
        <authorList>
            <person name="Venice F."/>
            <person name="Ghignone S."/>
            <person name="Salvioli di Fossalunga A."/>
            <person name="Amselem J."/>
            <person name="Novero M."/>
            <person name="Xianan X."/>
            <person name="Sedzielewska Toro K."/>
            <person name="Morin E."/>
            <person name="Lipzen A."/>
            <person name="Grigoriev I.V."/>
            <person name="Henrissat B."/>
            <person name="Martin F.M."/>
            <person name="Bonfante P."/>
        </authorList>
    </citation>
    <scope>NUCLEOTIDE SEQUENCE [LARGE SCALE GENOMIC DNA]</scope>
    <source>
        <strain evidence="7 8">BEG34</strain>
    </source>
</reference>
<feature type="transmembrane region" description="Helical" evidence="5">
    <location>
        <begin position="151"/>
        <end position="172"/>
    </location>
</feature>
<feature type="compositionally biased region" description="Polar residues" evidence="4">
    <location>
        <begin position="785"/>
        <end position="805"/>
    </location>
</feature>
<keyword evidence="5" id="KW-0812">Transmembrane</keyword>
<organism evidence="7 8">
    <name type="scientific">Gigaspora margarita</name>
    <dbReference type="NCBI Taxonomy" id="4874"/>
    <lineage>
        <taxon>Eukaryota</taxon>
        <taxon>Fungi</taxon>
        <taxon>Fungi incertae sedis</taxon>
        <taxon>Mucoromycota</taxon>
        <taxon>Glomeromycotina</taxon>
        <taxon>Glomeromycetes</taxon>
        <taxon>Diversisporales</taxon>
        <taxon>Gigasporaceae</taxon>
        <taxon>Gigaspora</taxon>
    </lineage>
</organism>
<keyword evidence="5" id="KW-1133">Transmembrane helix</keyword>
<dbReference type="Pfam" id="PF00072">
    <property type="entry name" value="Response_reg"/>
    <property type="match status" value="1"/>
</dbReference>
<evidence type="ECO:0000256" key="2">
    <source>
        <dbReference type="ARBA" id="ARBA00023012"/>
    </source>
</evidence>
<protein>
    <submittedName>
        <fullName evidence="7">Putative Osomolarity two-component system, response regulator SSK1</fullName>
    </submittedName>
</protein>
<dbReference type="InterPro" id="IPR011006">
    <property type="entry name" value="CheY-like_superfamily"/>
</dbReference>
<evidence type="ECO:0000259" key="6">
    <source>
        <dbReference type="PROSITE" id="PS50110"/>
    </source>
</evidence>
<evidence type="ECO:0000256" key="1">
    <source>
        <dbReference type="ARBA" id="ARBA00022553"/>
    </source>
</evidence>
<feature type="compositionally biased region" description="Low complexity" evidence="4">
    <location>
        <begin position="834"/>
        <end position="845"/>
    </location>
</feature>
<feature type="region of interest" description="Disordered" evidence="4">
    <location>
        <begin position="1018"/>
        <end position="1049"/>
    </location>
</feature>
<evidence type="ECO:0000256" key="4">
    <source>
        <dbReference type="SAM" id="MobiDB-lite"/>
    </source>
</evidence>
<feature type="region of interest" description="Disordered" evidence="4">
    <location>
        <begin position="582"/>
        <end position="602"/>
    </location>
</feature>
<accession>A0A8H4B1Z6</accession>
<dbReference type="EMBL" id="WTPW01000054">
    <property type="protein sequence ID" value="KAF0553854.1"/>
    <property type="molecule type" value="Genomic_DNA"/>
</dbReference>
<feature type="region of interest" description="Disordered" evidence="4">
    <location>
        <begin position="1"/>
        <end position="46"/>
    </location>
</feature>
<feature type="compositionally biased region" description="Low complexity" evidence="4">
    <location>
        <begin position="894"/>
        <end position="917"/>
    </location>
</feature>
<keyword evidence="2" id="KW-0902">Two-component regulatory system</keyword>
<keyword evidence="5" id="KW-0472">Membrane</keyword>
<sequence length="1123" mass="123624">MSVREDYDASNSSSTSSLITTPFDNSFNEKSSESSESEECETPPKEPYEEKYIKLTSVNALEFLPGDNCPEAFFSDSVLSFVHRATHLIFIWCLFSSIFAALFSISAKNRLFLLYFNVSSTIFFFNCAAIWSYCLYCFIKASLPLKDLISYAKNIAIMICTIQALAHFSTFINLNKPDSIIDNQLLNSFFFVSTSENILSYGSVLSIPAFILLEQFYITYQREIFRKRALLKDERDNAQRSVYMAIDRFSERKGLYLRTISDQLQQTTNLTMGILKQLSPSHLLTKPHEQLSACSISFPTASISAIYTTIKAINYISSHLGTLSYLLFSDPTNPEITNVKREFDIGELIQHVADSLAGVASCANVELVVYHIEYEYGLSHLNVIGDEAAFRHVLLSLIKCILSSARPGACIELSLQVRASEISNSSSSSEKDSTINPNDKVTCTIEIIHNLGSNASAGQPLCPDANLTFKVLNFLGATLNADANEESGQQRFIINIDLNAGSPLTTPTTNNTDEEIRRRYPYSRISGEPSVEELKKTTQSMRGQKVALHATSNSFFAKRITSCLTTWGTDISHVPIGGEDDLETSSSSLSQVDPPIDTGSRTTVEVSQSTPIQNNELNMTTTNSSPPKFIIIDDDIDTLKQQLEHLKNIPFSSGITSSINQKQVRAKRQIPAPTLPQQTTAVIHFTSLTNYKHVKDIIQCYLASQTTGSFSLPQVLVIPKPAGPRRFITALHTSMNRIVVDPVYMPIATSPMSPGSQYYVDMEVNPMDHITNQPNDNYFPDTTLVRPSTPSVVGSNRTTPNSNPLSPRPSGRVVVVPKSSKPKGSDKNIKTIGSVNNSPSSQVPPLLRGEPYQPVRRSPSNDIVPGSNIIPELVPNGANIGSPDVISGVASDIPSDPVSPTTTPSQPVPPVQNSSTPIRKKKEKGNRIFGGDKANSYYVIPPINVLIVEDNPINQAILSTFMRKKNIKYECASNGQEAVDKWKKGGFHLILMDIQLPVMDGIEATKTIRRLEKSQKIGVFPSTPPGFSSPSSPSSTSSTPSQESLDTPSLSSPVIIMALTASSLPSDRHNALAAGCNDFLTKPVSLEWLEKKINEWGCMQALIDFDGWRRWKKGGEEIHMSGF</sequence>
<evidence type="ECO:0000256" key="3">
    <source>
        <dbReference type="PROSITE-ProRule" id="PRU00169"/>
    </source>
</evidence>
<dbReference type="PROSITE" id="PS50110">
    <property type="entry name" value="RESPONSE_REGULATORY"/>
    <property type="match status" value="1"/>
</dbReference>
<feature type="region of interest" description="Disordered" evidence="4">
    <location>
        <begin position="770"/>
        <end position="868"/>
    </location>
</feature>
<proteinExistence type="predicted"/>